<evidence type="ECO:0000256" key="2">
    <source>
        <dbReference type="ARBA" id="ARBA00023284"/>
    </source>
</evidence>
<dbReference type="EMBL" id="KB097594">
    <property type="protein sequence ID" value="ESN93701.1"/>
    <property type="molecule type" value="Genomic_DNA"/>
</dbReference>
<keyword evidence="3" id="KW-0472">Membrane</keyword>
<gene>
    <name evidence="5" type="primary">20212819</name>
    <name evidence="4" type="ORF">HELRODRAFT_193922</name>
</gene>
<dbReference type="PANTHER" id="PTHR13544">
    <property type="entry name" value="SELENOPROTEIN T"/>
    <property type="match status" value="1"/>
</dbReference>
<reference evidence="4 6" key="2">
    <citation type="journal article" date="2013" name="Nature">
        <title>Insights into bilaterian evolution from three spiralian genomes.</title>
        <authorList>
            <person name="Simakov O."/>
            <person name="Marletaz F."/>
            <person name="Cho S.J."/>
            <person name="Edsinger-Gonzales E."/>
            <person name="Havlak P."/>
            <person name="Hellsten U."/>
            <person name="Kuo D.H."/>
            <person name="Larsson T."/>
            <person name="Lv J."/>
            <person name="Arendt D."/>
            <person name="Savage R."/>
            <person name="Osoegawa K."/>
            <person name="de Jong P."/>
            <person name="Grimwood J."/>
            <person name="Chapman J.A."/>
            <person name="Shapiro H."/>
            <person name="Aerts A."/>
            <person name="Otillar R.P."/>
            <person name="Terry A.Y."/>
            <person name="Boore J.L."/>
            <person name="Grigoriev I.V."/>
            <person name="Lindberg D.R."/>
            <person name="Seaver E.C."/>
            <person name="Weisblat D.A."/>
            <person name="Putnam N.H."/>
            <person name="Rokhsar D.S."/>
        </authorList>
    </citation>
    <scope>NUCLEOTIDE SEQUENCE</scope>
</reference>
<keyword evidence="1" id="KW-0732">Signal</keyword>
<keyword evidence="3" id="KW-1133">Transmembrane helix</keyword>
<evidence type="ECO:0000313" key="6">
    <source>
        <dbReference type="Proteomes" id="UP000015101"/>
    </source>
</evidence>
<dbReference type="eggNOG" id="KOG3286">
    <property type="taxonomic scope" value="Eukaryota"/>
</dbReference>
<dbReference type="STRING" id="6412.T1FVH3"/>
<dbReference type="GO" id="GO:0004791">
    <property type="term" value="F:thioredoxin-disulfide reductase (NADPH) activity"/>
    <property type="evidence" value="ECO:0000318"/>
    <property type="project" value="GO_Central"/>
</dbReference>
<dbReference type="AlphaFoldDB" id="T1FVH3"/>
<dbReference type="GO" id="GO:0045454">
    <property type="term" value="P:cell redox homeostasis"/>
    <property type="evidence" value="ECO:0000318"/>
    <property type="project" value="GO_Central"/>
</dbReference>
<reference evidence="5" key="3">
    <citation type="submission" date="2015-06" db="UniProtKB">
        <authorList>
            <consortium name="EnsemblMetazoa"/>
        </authorList>
    </citation>
    <scope>IDENTIFICATION</scope>
</reference>
<feature type="transmembrane region" description="Helical" evidence="3">
    <location>
        <begin position="88"/>
        <end position="107"/>
    </location>
</feature>
<organism evidence="5 6">
    <name type="scientific">Helobdella robusta</name>
    <name type="common">Californian leech</name>
    <dbReference type="NCBI Taxonomy" id="6412"/>
    <lineage>
        <taxon>Eukaryota</taxon>
        <taxon>Metazoa</taxon>
        <taxon>Spiralia</taxon>
        <taxon>Lophotrochozoa</taxon>
        <taxon>Annelida</taxon>
        <taxon>Clitellata</taxon>
        <taxon>Hirudinea</taxon>
        <taxon>Rhynchobdellida</taxon>
        <taxon>Glossiphoniidae</taxon>
        <taxon>Helobdella</taxon>
    </lineage>
</organism>
<dbReference type="NCBIfam" id="TIGR02174">
    <property type="entry name" value="CXXU_selWTH"/>
    <property type="match status" value="1"/>
</dbReference>
<keyword evidence="6" id="KW-1185">Reference proteome</keyword>
<evidence type="ECO:0000256" key="3">
    <source>
        <dbReference type="SAM" id="Phobius"/>
    </source>
</evidence>
<keyword evidence="2" id="KW-0676">Redox-active center</keyword>
<dbReference type="Pfam" id="PF10262">
    <property type="entry name" value="Rdx"/>
    <property type="match status" value="1"/>
</dbReference>
<keyword evidence="3" id="KW-0812">Transmembrane</keyword>
<dbReference type="OrthoDB" id="60822at2759"/>
<evidence type="ECO:0000313" key="4">
    <source>
        <dbReference type="EMBL" id="ESN93701.1"/>
    </source>
</evidence>
<dbReference type="CTD" id="20212819"/>
<evidence type="ECO:0008006" key="7">
    <source>
        <dbReference type="Google" id="ProtNLM"/>
    </source>
</evidence>
<evidence type="ECO:0000256" key="1">
    <source>
        <dbReference type="ARBA" id="ARBA00022729"/>
    </source>
</evidence>
<dbReference type="InterPro" id="IPR011893">
    <property type="entry name" value="Selenoprotein_Rdx-typ"/>
</dbReference>
<dbReference type="InterPro" id="IPR036249">
    <property type="entry name" value="Thioredoxin-like_sf"/>
</dbReference>
<dbReference type="EnsemblMetazoa" id="HelroT193922">
    <property type="protein sequence ID" value="HelroP193922"/>
    <property type="gene ID" value="HelroG193922"/>
</dbReference>
<dbReference type="Gene3D" id="3.40.30.10">
    <property type="entry name" value="Glutaredoxin"/>
    <property type="match status" value="1"/>
</dbReference>
<evidence type="ECO:0000313" key="5">
    <source>
        <dbReference type="EnsemblMetazoa" id="HelroP193922"/>
    </source>
</evidence>
<dbReference type="RefSeq" id="XP_009028130.1">
    <property type="nucleotide sequence ID" value="XM_009029882.1"/>
</dbReference>
<feature type="transmembrane region" description="Helical" evidence="3">
    <location>
        <begin position="6"/>
        <end position="23"/>
    </location>
</feature>
<reference evidence="6" key="1">
    <citation type="submission" date="2012-12" db="EMBL/GenBank/DDBJ databases">
        <authorList>
            <person name="Hellsten U."/>
            <person name="Grimwood J."/>
            <person name="Chapman J.A."/>
            <person name="Shapiro H."/>
            <person name="Aerts A."/>
            <person name="Otillar R.P."/>
            <person name="Terry A.Y."/>
            <person name="Boore J.L."/>
            <person name="Simakov O."/>
            <person name="Marletaz F."/>
            <person name="Cho S.-J."/>
            <person name="Edsinger-Gonzales E."/>
            <person name="Havlak P."/>
            <person name="Kuo D.-H."/>
            <person name="Larsson T."/>
            <person name="Lv J."/>
            <person name="Arendt D."/>
            <person name="Savage R."/>
            <person name="Osoegawa K."/>
            <person name="de Jong P."/>
            <person name="Lindberg D.R."/>
            <person name="Seaver E.C."/>
            <person name="Weisblat D.A."/>
            <person name="Putnam N.H."/>
            <person name="Grigoriev I.V."/>
            <person name="Rokhsar D.S."/>
        </authorList>
    </citation>
    <scope>NUCLEOTIDE SEQUENCE</scope>
</reference>
<dbReference type="PANTHER" id="PTHR13544:SF0">
    <property type="entry name" value="THIOREDOXIN REDUCTASE-LIKE SELENOPROTEIN T"/>
    <property type="match status" value="1"/>
</dbReference>
<sequence length="193" mass="22326">MADVSLISYTALVCLGLFVSDFLKSGDQSLQNNMSSEEATTKKEISYKKTFQQYAQAIHENHHDSLIIKGEEYPAPPHRLYPAKFLNISKLFFIVCIILSINPFLWFNLPTPNFYYTALQNKIYSCLMLFFFVGFIEGFIMSTGAFEIYFNDMPIWSKLESGRIPTLSELFGMIDSQLKLYRSNKEFRDDDPL</sequence>
<accession>T1FVH3</accession>
<dbReference type="InterPro" id="IPR019389">
    <property type="entry name" value="Selenoprotein_T"/>
</dbReference>
<dbReference type="Proteomes" id="UP000015101">
    <property type="component" value="Unassembled WGS sequence"/>
</dbReference>
<dbReference type="GeneID" id="20212819"/>
<proteinExistence type="predicted"/>
<feature type="transmembrane region" description="Helical" evidence="3">
    <location>
        <begin position="127"/>
        <end position="150"/>
    </location>
</feature>
<name>T1FVH3_HELRO</name>
<dbReference type="EMBL" id="AMQM01007267">
    <property type="status" value="NOT_ANNOTATED_CDS"/>
    <property type="molecule type" value="Genomic_DNA"/>
</dbReference>
<dbReference type="SUPFAM" id="SSF52833">
    <property type="entry name" value="Thioredoxin-like"/>
    <property type="match status" value="1"/>
</dbReference>
<dbReference type="InParanoid" id="T1FVH3"/>
<protein>
    <recommendedName>
        <fullName evidence="7">Selenoprotein T</fullName>
    </recommendedName>
</protein>
<dbReference type="HOGENOM" id="CLU_113870_2_0_1"/>
<dbReference type="GO" id="GO:0005789">
    <property type="term" value="C:endoplasmic reticulum membrane"/>
    <property type="evidence" value="ECO:0000318"/>
    <property type="project" value="GO_Central"/>
</dbReference>
<dbReference type="OMA" id="SWWSHLQ"/>
<dbReference type="KEGG" id="hro:HELRODRAFT_193922"/>